<accession>A0A397G669</accession>
<name>A0A397G669_9GLOM</name>
<comment type="caution">
    <text evidence="1">The sequence shown here is derived from an EMBL/GenBank/DDBJ whole genome shotgun (WGS) entry which is preliminary data.</text>
</comment>
<organism evidence="1 2">
    <name type="scientific">Diversispora epigaea</name>
    <dbReference type="NCBI Taxonomy" id="1348612"/>
    <lineage>
        <taxon>Eukaryota</taxon>
        <taxon>Fungi</taxon>
        <taxon>Fungi incertae sedis</taxon>
        <taxon>Mucoromycota</taxon>
        <taxon>Glomeromycotina</taxon>
        <taxon>Glomeromycetes</taxon>
        <taxon>Diversisporales</taxon>
        <taxon>Diversisporaceae</taxon>
        <taxon>Diversispora</taxon>
    </lineage>
</organism>
<evidence type="ECO:0000313" key="2">
    <source>
        <dbReference type="Proteomes" id="UP000266861"/>
    </source>
</evidence>
<protein>
    <submittedName>
        <fullName evidence="1">Uncharacterized protein</fullName>
    </submittedName>
</protein>
<proteinExistence type="predicted"/>
<dbReference type="Proteomes" id="UP000266861">
    <property type="component" value="Unassembled WGS sequence"/>
</dbReference>
<gene>
    <name evidence="1" type="ORF">Glove_634g17</name>
</gene>
<evidence type="ECO:0000313" key="1">
    <source>
        <dbReference type="EMBL" id="RHZ46097.1"/>
    </source>
</evidence>
<sequence length="98" mass="11605">MKWIKFNQVNQKVKQLHIAIPIIPDEDIDNLQIIDEDINNLQIINKEILYNLINTTDSIIVNDDENINNDNNIEMQKENVVEFNTEEDIKQWKTIISQ</sequence>
<keyword evidence="2" id="KW-1185">Reference proteome</keyword>
<dbReference type="AlphaFoldDB" id="A0A397G669"/>
<dbReference type="EMBL" id="PQFF01000525">
    <property type="protein sequence ID" value="RHZ46097.1"/>
    <property type="molecule type" value="Genomic_DNA"/>
</dbReference>
<reference evidence="1 2" key="1">
    <citation type="submission" date="2018-08" db="EMBL/GenBank/DDBJ databases">
        <title>Genome and evolution of the arbuscular mycorrhizal fungus Diversispora epigaea (formerly Glomus versiforme) and its bacterial endosymbionts.</title>
        <authorList>
            <person name="Sun X."/>
            <person name="Fei Z."/>
            <person name="Harrison M."/>
        </authorList>
    </citation>
    <scope>NUCLEOTIDE SEQUENCE [LARGE SCALE GENOMIC DNA]</scope>
    <source>
        <strain evidence="1 2">IT104</strain>
    </source>
</reference>